<keyword evidence="1" id="KW-1133">Transmembrane helix</keyword>
<proteinExistence type="predicted"/>
<dbReference type="AlphaFoldDB" id="A0ABC8RAQ7"/>
<dbReference type="EMBL" id="CAUOFW020001131">
    <property type="protein sequence ID" value="CAK9141386.1"/>
    <property type="molecule type" value="Genomic_DNA"/>
</dbReference>
<evidence type="ECO:0000256" key="1">
    <source>
        <dbReference type="SAM" id="Phobius"/>
    </source>
</evidence>
<comment type="caution">
    <text evidence="2">The sequence shown here is derived from an EMBL/GenBank/DDBJ whole genome shotgun (WGS) entry which is preliminary data.</text>
</comment>
<dbReference type="Proteomes" id="UP001642360">
    <property type="component" value="Unassembled WGS sequence"/>
</dbReference>
<keyword evidence="1" id="KW-0812">Transmembrane</keyword>
<gene>
    <name evidence="2" type="ORF">ILEXP_LOCUS8971</name>
</gene>
<evidence type="ECO:0000313" key="2">
    <source>
        <dbReference type="EMBL" id="CAK9141386.1"/>
    </source>
</evidence>
<keyword evidence="1" id="KW-0472">Membrane</keyword>
<keyword evidence="3" id="KW-1185">Reference proteome</keyword>
<name>A0ABC8RAQ7_9AQUA</name>
<feature type="transmembrane region" description="Helical" evidence="1">
    <location>
        <begin position="76"/>
        <end position="100"/>
    </location>
</feature>
<evidence type="ECO:0000313" key="3">
    <source>
        <dbReference type="Proteomes" id="UP001642360"/>
    </source>
</evidence>
<feature type="transmembrane region" description="Helical" evidence="1">
    <location>
        <begin position="106"/>
        <end position="128"/>
    </location>
</feature>
<sequence>MRRLSYLRSGGTVDEVKRASPCSISRICSSSPPGACCEPATTPTKSKPNPKIFASNYNPFGLKPQPYTGSISHNSLLFMLCSYANVCVVQFFVYLCSLFLGVDLVMLSLIVVSTYNFFPAISALLFSLS</sequence>
<protein>
    <submittedName>
        <fullName evidence="2">Uncharacterized protein</fullName>
    </submittedName>
</protein>
<organism evidence="2 3">
    <name type="scientific">Ilex paraguariensis</name>
    <name type="common">yerba mate</name>
    <dbReference type="NCBI Taxonomy" id="185542"/>
    <lineage>
        <taxon>Eukaryota</taxon>
        <taxon>Viridiplantae</taxon>
        <taxon>Streptophyta</taxon>
        <taxon>Embryophyta</taxon>
        <taxon>Tracheophyta</taxon>
        <taxon>Spermatophyta</taxon>
        <taxon>Magnoliopsida</taxon>
        <taxon>eudicotyledons</taxon>
        <taxon>Gunneridae</taxon>
        <taxon>Pentapetalae</taxon>
        <taxon>asterids</taxon>
        <taxon>campanulids</taxon>
        <taxon>Aquifoliales</taxon>
        <taxon>Aquifoliaceae</taxon>
        <taxon>Ilex</taxon>
    </lineage>
</organism>
<reference evidence="2 3" key="1">
    <citation type="submission" date="2024-02" db="EMBL/GenBank/DDBJ databases">
        <authorList>
            <person name="Vignale AGUSTIN F."/>
            <person name="Sosa J E."/>
            <person name="Modenutti C."/>
        </authorList>
    </citation>
    <scope>NUCLEOTIDE SEQUENCE [LARGE SCALE GENOMIC DNA]</scope>
</reference>
<accession>A0ABC8RAQ7</accession>